<dbReference type="EMBL" id="BMMW01000003">
    <property type="protein sequence ID" value="GGK56300.1"/>
    <property type="molecule type" value="Genomic_DNA"/>
</dbReference>
<dbReference type="GO" id="GO:0003989">
    <property type="term" value="F:acetyl-CoA carboxylase activity"/>
    <property type="evidence" value="ECO:0007669"/>
    <property type="project" value="InterPro"/>
</dbReference>
<accession>A0A917VAK7</accession>
<sequence>MTTVAEEDVLTAAELELDDLGLVEEVESIVDALIEAQPSEPQQEPMFRVLKGSPTDEDVAALVAVFAAASAQVGAAVETGPTDNWGVATLSHRGVNPFSPYAYPLLSHLR</sequence>
<reference evidence="1" key="1">
    <citation type="journal article" date="2014" name="Int. J. Syst. Evol. Microbiol.">
        <title>Complete genome sequence of Corynebacterium casei LMG S-19264T (=DSM 44701T), isolated from a smear-ripened cheese.</title>
        <authorList>
            <consortium name="US DOE Joint Genome Institute (JGI-PGF)"/>
            <person name="Walter F."/>
            <person name="Albersmeier A."/>
            <person name="Kalinowski J."/>
            <person name="Ruckert C."/>
        </authorList>
    </citation>
    <scope>NUCLEOTIDE SEQUENCE</scope>
    <source>
        <strain evidence="1">CGMCC 4.7278</strain>
    </source>
</reference>
<dbReference type="Proteomes" id="UP000612956">
    <property type="component" value="Unassembled WGS sequence"/>
</dbReference>
<comment type="caution">
    <text evidence="1">The sequence shown here is derived from an EMBL/GenBank/DDBJ whole genome shotgun (WGS) entry which is preliminary data.</text>
</comment>
<evidence type="ECO:0000313" key="1">
    <source>
        <dbReference type="EMBL" id="GGK56300.1"/>
    </source>
</evidence>
<reference evidence="1" key="2">
    <citation type="submission" date="2020-09" db="EMBL/GenBank/DDBJ databases">
        <authorList>
            <person name="Sun Q."/>
            <person name="Zhou Y."/>
        </authorList>
    </citation>
    <scope>NUCLEOTIDE SEQUENCE</scope>
    <source>
        <strain evidence="1">CGMCC 4.7278</strain>
    </source>
</reference>
<dbReference type="GO" id="GO:0004658">
    <property type="term" value="F:propionyl-CoA carboxylase activity"/>
    <property type="evidence" value="ECO:0007669"/>
    <property type="project" value="InterPro"/>
</dbReference>
<dbReference type="AlphaFoldDB" id="A0A917VAK7"/>
<keyword evidence="2" id="KW-1185">Reference proteome</keyword>
<evidence type="ECO:0008006" key="3">
    <source>
        <dbReference type="Google" id="ProtNLM"/>
    </source>
</evidence>
<dbReference type="InterPro" id="IPR032716">
    <property type="entry name" value="ACC_epsilon"/>
</dbReference>
<protein>
    <recommendedName>
        <fullName evidence="3">Acyl-CoA carboxylase subunit epsilon</fullName>
    </recommendedName>
</protein>
<dbReference type="Pfam" id="PF13822">
    <property type="entry name" value="ACC_epsilon"/>
    <property type="match status" value="1"/>
</dbReference>
<organism evidence="1 2">
    <name type="scientific">Nocardia camponoti</name>
    <dbReference type="NCBI Taxonomy" id="1616106"/>
    <lineage>
        <taxon>Bacteria</taxon>
        <taxon>Bacillati</taxon>
        <taxon>Actinomycetota</taxon>
        <taxon>Actinomycetes</taxon>
        <taxon>Mycobacteriales</taxon>
        <taxon>Nocardiaceae</taxon>
        <taxon>Nocardia</taxon>
    </lineage>
</organism>
<dbReference type="RefSeq" id="WP_229684019.1">
    <property type="nucleotide sequence ID" value="NZ_BMMW01000003.1"/>
</dbReference>
<proteinExistence type="predicted"/>
<evidence type="ECO:0000313" key="2">
    <source>
        <dbReference type="Proteomes" id="UP000612956"/>
    </source>
</evidence>
<gene>
    <name evidence="1" type="ORF">GCM10011591_30420</name>
</gene>
<name>A0A917VAK7_9NOCA</name>